<accession>A0ABS9H059</accession>
<sequence>MTIKTDHRLLYLQVIDRLKRDIEAGIYEEGERLPSEFELSKQLGISRATLREALRILEDENVVVRRHGVGTFVRSRAVFSSGIEELFSVTEMIERGGKNPGTIFLTSEKREVREEDMQRFNTDEDEHLVVVERVRTADGKPVVYCLDQIPEKFMPVSQNTTEEESLFNLLEKESNRRVLYAVTHIEPVGFHERISEILDCPPEASLLVLKQMHYDQNDNPVLYSLNYFRADKFDFHVVRRRV</sequence>
<evidence type="ECO:0000313" key="6">
    <source>
        <dbReference type="Proteomes" id="UP001649381"/>
    </source>
</evidence>
<dbReference type="CDD" id="cd07377">
    <property type="entry name" value="WHTH_GntR"/>
    <property type="match status" value="1"/>
</dbReference>
<keyword evidence="6" id="KW-1185">Reference proteome</keyword>
<dbReference type="EMBL" id="JAKIJS010000001">
    <property type="protein sequence ID" value="MCF6137167.1"/>
    <property type="molecule type" value="Genomic_DNA"/>
</dbReference>
<dbReference type="InterPro" id="IPR000524">
    <property type="entry name" value="Tscrpt_reg_HTH_GntR"/>
</dbReference>
<evidence type="ECO:0000259" key="4">
    <source>
        <dbReference type="PROSITE" id="PS50949"/>
    </source>
</evidence>
<gene>
    <name evidence="5" type="ORF">L2716_05435</name>
</gene>
<evidence type="ECO:0000256" key="2">
    <source>
        <dbReference type="ARBA" id="ARBA00023125"/>
    </source>
</evidence>
<dbReference type="SUPFAM" id="SSF64288">
    <property type="entry name" value="Chorismate lyase-like"/>
    <property type="match status" value="1"/>
</dbReference>
<dbReference type="InterPro" id="IPR036390">
    <property type="entry name" value="WH_DNA-bd_sf"/>
</dbReference>
<dbReference type="SMART" id="SM00866">
    <property type="entry name" value="UTRA"/>
    <property type="match status" value="1"/>
</dbReference>
<dbReference type="Pfam" id="PF00392">
    <property type="entry name" value="GntR"/>
    <property type="match status" value="1"/>
</dbReference>
<keyword evidence="3" id="KW-0804">Transcription</keyword>
<dbReference type="Pfam" id="PF07702">
    <property type="entry name" value="UTRA"/>
    <property type="match status" value="1"/>
</dbReference>
<dbReference type="Gene3D" id="3.40.1410.10">
    <property type="entry name" value="Chorismate lyase-like"/>
    <property type="match status" value="1"/>
</dbReference>
<dbReference type="PROSITE" id="PS50949">
    <property type="entry name" value="HTH_GNTR"/>
    <property type="match status" value="1"/>
</dbReference>
<dbReference type="SUPFAM" id="SSF46785">
    <property type="entry name" value="Winged helix' DNA-binding domain"/>
    <property type="match status" value="1"/>
</dbReference>
<dbReference type="Proteomes" id="UP001649381">
    <property type="component" value="Unassembled WGS sequence"/>
</dbReference>
<keyword evidence="1" id="KW-0805">Transcription regulation</keyword>
<comment type="caution">
    <text evidence="5">The sequence shown here is derived from an EMBL/GenBank/DDBJ whole genome shotgun (WGS) entry which is preliminary data.</text>
</comment>
<dbReference type="Gene3D" id="1.10.10.10">
    <property type="entry name" value="Winged helix-like DNA-binding domain superfamily/Winged helix DNA-binding domain"/>
    <property type="match status" value="1"/>
</dbReference>
<evidence type="ECO:0000256" key="1">
    <source>
        <dbReference type="ARBA" id="ARBA00023015"/>
    </source>
</evidence>
<reference evidence="5 6" key="1">
    <citation type="submission" date="2022-01" db="EMBL/GenBank/DDBJ databases">
        <title>Alkalihalobacillus sp. EGI L200015, a novel bacterium isolated from a salt lake sediment.</title>
        <authorList>
            <person name="Gao L."/>
            <person name="Fang B.-Z."/>
            <person name="Li W.-J."/>
        </authorList>
    </citation>
    <scope>NUCLEOTIDE SEQUENCE [LARGE SCALE GENOMIC DNA]</scope>
    <source>
        <strain evidence="5 6">KCTC 12718</strain>
    </source>
</reference>
<dbReference type="InterPro" id="IPR036388">
    <property type="entry name" value="WH-like_DNA-bd_sf"/>
</dbReference>
<organism evidence="5 6">
    <name type="scientific">Pseudalkalibacillus berkeleyi</name>
    <dbReference type="NCBI Taxonomy" id="1069813"/>
    <lineage>
        <taxon>Bacteria</taxon>
        <taxon>Bacillati</taxon>
        <taxon>Bacillota</taxon>
        <taxon>Bacilli</taxon>
        <taxon>Bacillales</taxon>
        <taxon>Fictibacillaceae</taxon>
        <taxon>Pseudalkalibacillus</taxon>
    </lineage>
</organism>
<evidence type="ECO:0000256" key="3">
    <source>
        <dbReference type="ARBA" id="ARBA00023163"/>
    </source>
</evidence>
<dbReference type="RefSeq" id="WP_236332528.1">
    <property type="nucleotide sequence ID" value="NZ_JAKIJS010000001.1"/>
</dbReference>
<dbReference type="InterPro" id="IPR050679">
    <property type="entry name" value="Bact_HTH_transcr_reg"/>
</dbReference>
<dbReference type="PANTHER" id="PTHR44846">
    <property type="entry name" value="MANNOSYL-D-GLYCERATE TRANSPORT/METABOLISM SYSTEM REPRESSOR MNGR-RELATED"/>
    <property type="match status" value="1"/>
</dbReference>
<dbReference type="SMART" id="SM00345">
    <property type="entry name" value="HTH_GNTR"/>
    <property type="match status" value="1"/>
</dbReference>
<protein>
    <submittedName>
        <fullName evidence="5">GntR family transcriptional regulator</fullName>
    </submittedName>
</protein>
<evidence type="ECO:0000313" key="5">
    <source>
        <dbReference type="EMBL" id="MCF6137167.1"/>
    </source>
</evidence>
<dbReference type="PANTHER" id="PTHR44846:SF17">
    <property type="entry name" value="GNTR-FAMILY TRANSCRIPTIONAL REGULATOR"/>
    <property type="match status" value="1"/>
</dbReference>
<dbReference type="PRINTS" id="PR00035">
    <property type="entry name" value="HTHGNTR"/>
</dbReference>
<keyword evidence="2" id="KW-0238">DNA-binding</keyword>
<feature type="domain" description="HTH gntR-type" evidence="4">
    <location>
        <begin position="8"/>
        <end position="76"/>
    </location>
</feature>
<dbReference type="InterPro" id="IPR028978">
    <property type="entry name" value="Chorismate_lyase_/UTRA_dom_sf"/>
</dbReference>
<proteinExistence type="predicted"/>
<name>A0ABS9H059_9BACL</name>
<dbReference type="InterPro" id="IPR011663">
    <property type="entry name" value="UTRA"/>
</dbReference>